<dbReference type="GO" id="GO:0004386">
    <property type="term" value="F:helicase activity"/>
    <property type="evidence" value="ECO:0007669"/>
    <property type="project" value="InterPro"/>
</dbReference>
<dbReference type="GO" id="GO:0003950">
    <property type="term" value="F:NAD+ poly-ADP-ribosyltransferase activity"/>
    <property type="evidence" value="ECO:0007669"/>
    <property type="project" value="UniProtKB-UniRule"/>
</dbReference>
<feature type="region of interest" description="Disordered" evidence="2">
    <location>
        <begin position="1"/>
        <end position="27"/>
    </location>
</feature>
<feature type="compositionally biased region" description="Basic and acidic residues" evidence="2">
    <location>
        <begin position="1"/>
        <end position="15"/>
    </location>
</feature>
<dbReference type="SMART" id="SM00438">
    <property type="entry name" value="ZnF_NFX"/>
    <property type="match status" value="4"/>
</dbReference>
<dbReference type="Proteomes" id="UP001152795">
    <property type="component" value="Unassembled WGS sequence"/>
</dbReference>
<dbReference type="InterPro" id="IPR000967">
    <property type="entry name" value="Znf_NFX1"/>
</dbReference>
<keyword evidence="1" id="KW-0175">Coiled coil</keyword>
<keyword evidence="4" id="KW-1185">Reference proteome</keyword>
<gene>
    <name evidence="3" type="ORF">PACLA_8A005733</name>
</gene>
<dbReference type="Gene3D" id="3.90.228.10">
    <property type="match status" value="2"/>
</dbReference>
<dbReference type="SUPFAM" id="SSF52540">
    <property type="entry name" value="P-loop containing nucleoside triphosphate hydrolases"/>
    <property type="match status" value="1"/>
</dbReference>
<feature type="coiled-coil region" evidence="1">
    <location>
        <begin position="978"/>
        <end position="1008"/>
    </location>
</feature>
<dbReference type="InterPro" id="IPR045055">
    <property type="entry name" value="DNA2/NAM7-like"/>
</dbReference>
<dbReference type="PANTHER" id="PTHR10887:SF341">
    <property type="entry name" value="NFX1-TYPE ZINC FINGER-CONTAINING PROTEIN 1"/>
    <property type="match status" value="1"/>
</dbReference>
<dbReference type="InterPro" id="IPR041677">
    <property type="entry name" value="DNA2/NAM7_AAA_11"/>
</dbReference>
<dbReference type="Pfam" id="PF00644">
    <property type="entry name" value="PARP"/>
    <property type="match status" value="2"/>
</dbReference>
<dbReference type="SUPFAM" id="SSF56399">
    <property type="entry name" value="ADP-ribosylation"/>
    <property type="match status" value="2"/>
</dbReference>
<dbReference type="Gene3D" id="3.40.50.300">
    <property type="entry name" value="P-loop containing nucleotide triphosphate hydrolases"/>
    <property type="match status" value="3"/>
</dbReference>
<dbReference type="EMBL" id="CACRXK020003626">
    <property type="protein sequence ID" value="CAB3999612.1"/>
    <property type="molecule type" value="Genomic_DNA"/>
</dbReference>
<dbReference type="CDD" id="cd18808">
    <property type="entry name" value="SF1_C_Upf1"/>
    <property type="match status" value="1"/>
</dbReference>
<dbReference type="InterPro" id="IPR012317">
    <property type="entry name" value="Poly(ADP-ribose)pol_cat_dom"/>
</dbReference>
<dbReference type="Pfam" id="PF13087">
    <property type="entry name" value="AAA_12"/>
    <property type="match status" value="1"/>
</dbReference>
<protein>
    <submittedName>
        <fullName evidence="3">NFX1-type zinc finger-containing 1-like</fullName>
    </submittedName>
</protein>
<accession>A0A6S7HZI2</accession>
<dbReference type="InterPro" id="IPR047187">
    <property type="entry name" value="SF1_C_Upf1"/>
</dbReference>
<dbReference type="OrthoDB" id="6021986at2759"/>
<dbReference type="InterPro" id="IPR057373">
    <property type="entry name" value="ZNFX1"/>
</dbReference>
<evidence type="ECO:0000313" key="3">
    <source>
        <dbReference type="EMBL" id="CAB3999612.1"/>
    </source>
</evidence>
<dbReference type="GO" id="GO:0031048">
    <property type="term" value="P:regulatory ncRNA-mediated heterochromatin formation"/>
    <property type="evidence" value="ECO:0007669"/>
    <property type="project" value="TreeGrafter"/>
</dbReference>
<evidence type="ECO:0000313" key="4">
    <source>
        <dbReference type="Proteomes" id="UP001152795"/>
    </source>
</evidence>
<dbReference type="InterPro" id="IPR041679">
    <property type="entry name" value="DNA2/NAM7-like_C"/>
</dbReference>
<evidence type="ECO:0000256" key="2">
    <source>
        <dbReference type="SAM" id="MobiDB-lite"/>
    </source>
</evidence>
<evidence type="ECO:0000256" key="1">
    <source>
        <dbReference type="SAM" id="Coils"/>
    </source>
</evidence>
<dbReference type="GO" id="GO:0008270">
    <property type="term" value="F:zinc ion binding"/>
    <property type="evidence" value="ECO:0007669"/>
    <property type="project" value="InterPro"/>
</dbReference>
<dbReference type="Pfam" id="PF13086">
    <property type="entry name" value="AAA_11"/>
    <property type="match status" value="1"/>
</dbReference>
<proteinExistence type="predicted"/>
<comment type="caution">
    <text evidence="3">The sequence shown here is derived from an EMBL/GenBank/DDBJ whole genome shotgun (WGS) entry which is preliminary data.</text>
</comment>
<dbReference type="PANTHER" id="PTHR10887">
    <property type="entry name" value="DNA2/NAM7 HELICASE FAMILY"/>
    <property type="match status" value="1"/>
</dbReference>
<dbReference type="InterPro" id="IPR027417">
    <property type="entry name" value="P-loop_NTPase"/>
</dbReference>
<sequence>MKRKLPDNGHETDTKSKKKKRPPTLEKDTRWLNGRLCPVREQNAWFVNPTTELPDGYCKFKDVLLRPNCISQYVLPVMEGDMLEFILGDRDKTKPMARNVRVSQYTPRTYKELTEYIRKLTKDLDSVNVGKVLVQVLPCNALWRFLGSPEFTESTADTKSARITYIELLLNLLKRILHNGTEHYKTLLEDAIKNITRGKIFQTTNDFSLPVIIKYCNCGSNEQFYCEDQKNALSAELVRSFCHDAIRQVPSITCYLLPTVVAISEKISNPSTQSFLCTLLSLNFAGANEFIANANTWMKLPLIPTDRELAGHLVEEDKNLMPVRTRIPYDNPEQYMDTYFRLVRAETFSAVQHGIKDLKASTLDPRDMNVYYNIHLAGFGLQSSRFSLAIHFTPTKKVKRWEASPQLMYGNLVCLSINEKFDDVIWATVSNRDADLLNQHQIIMLELLDENVKDISEIINLLQTQGGSGVMVESPKYYHSLSPILRSLKEFDMKSFPLQKEIIYAEPALEQPRYLKEATFDASIIFSTTIAEETQKGSWFDEKIKSECSLRKQMTTLEVQNAKPLEQMDTDDFQENNLHSKSSTKVKQIIDLKKSVTTGTFIANHLSGNEPGETGSQEKLERFLEKFNSSSQSSLEASQCDALVHALKNKLAVIQGPPGCGKTFIGVKIVEMLLSLSPKLEKPILLLTYKNHALDEFLKHTLRFCPIDHMVRIGSRSKEPELEKCNLKYIENIISYEKATHIEIQNTKTEIIDIEWRIEEISVEFQASSYLTQISLVDELSEEQLQSLIVGAGRECVPPIYRLGERNNADHTWMKQLLNDVLQKYDSVKEFLLMALQSGVSNNNEVGIACIEAFDNVFQLWFPGREELQTLKEFQVEFILQIESDEDASKESQNSDDDDSDEDYVKQLLETRMAAGARHGVCWDGLFDPTNTKNRNDILVNIADYPPDMVVSDQIRSVNNLWRLDNVQRLRFLYCILNEKTRSVCQELNDLIEKLKSLKNRIEELEMTDKVEMLSEKKIIGVTITGASINHDLLHRIGPNVVIVEEAAEILEPSLLAALTTSIEHLILIGDHKQLRPQVDTYKLCRNFQLDVSMMERLIESGFPFRSLAKQNRMRPEFSALLRDIYPDLKDNLPMVSKNKPLKCIEKSMFFWCHDDPEKQDRTYTNVKEAERIIALVMYLLCNDVHPSDITVLSAYLGQTKLLRNMIKREKANTPKFFQEGFVQVQTIDMYQGDENQYILISLVRSNEKNKIGFLNKMNRRCVAQSRAKCGMYFVGNHNTLRGAKNSCWLAFIDSMKEQNCVGDKFPLRCTKHETSKYNATDCNTIRKINAEPTLLCKQSCGDPYLYCSKHTCKKPCHPRHDHTICPEIVGDQFPECGHDVNRPCPQNISDLKCRFEEIVNLSCGHEAKKKCSHNILDVICTITVTATFARCRHKTEKLCHVKIETIKCKHPCEEINSCGKHKCKDTCGNSHGHDCCSEKIGYKFPVCGHPSPKKKKCSEDIWWDCKHKVYIKGACGHDIEKKCHQSESEVKCPITPCAKLRKCGHPCRNACGDDCEKGDCEHCQAVYQTKMDEIHKAAKERFYELEEKIRKKEIPLFSRDELCSKGPTAAEYQKVNDQVMKFIQPCHRWFPTITKIEKITNLELEKKFEEAKYRAFGDYIDTKFHGTSNDGLEDIIRNGFSMPKAIPQPPKKRGMYGQGIYFATDSSKSARDIYTKGSQKLLLCQVILGKSMTVEKADNSLNKKTLNANKCDSVYAPRGTDVMNDEFVIFARHQALPKYIIHFSDSKLVPPSPSVHTQQSFTVKKMKASRSVNFRDPFEMYYHFAESHFRRMAAMSKAPLPLQQPTISSIDIVINKDLEGKFEATKQNFKSQGIPDKEILAYHGTEKAKINSILESNLQLSYAKRQAYGKGNYFSEFPSVSLSYGDGLLLCRILPGKEFVDASGSNIPAGYNSKKVLLDVQYASTTGATAATAAAANVSGEMIIIENSDQILPFFVIHR</sequence>
<reference evidence="3" key="1">
    <citation type="submission" date="2020-04" db="EMBL/GenBank/DDBJ databases">
        <authorList>
            <person name="Alioto T."/>
            <person name="Alioto T."/>
            <person name="Gomez Garrido J."/>
        </authorList>
    </citation>
    <scope>NUCLEOTIDE SEQUENCE</scope>
    <source>
        <strain evidence="3">A484AB</strain>
    </source>
</reference>
<name>A0A6S7HZI2_PARCT</name>
<dbReference type="Pfam" id="PF25396">
    <property type="entry name" value="ZNFX1"/>
    <property type="match status" value="1"/>
</dbReference>
<dbReference type="PROSITE" id="PS51059">
    <property type="entry name" value="PARP_CATALYTIC"/>
    <property type="match status" value="1"/>
</dbReference>
<organism evidence="3 4">
    <name type="scientific">Paramuricea clavata</name>
    <name type="common">Red gorgonian</name>
    <name type="synonym">Violescent sea-whip</name>
    <dbReference type="NCBI Taxonomy" id="317549"/>
    <lineage>
        <taxon>Eukaryota</taxon>
        <taxon>Metazoa</taxon>
        <taxon>Cnidaria</taxon>
        <taxon>Anthozoa</taxon>
        <taxon>Octocorallia</taxon>
        <taxon>Malacalcyonacea</taxon>
        <taxon>Plexauridae</taxon>
        <taxon>Paramuricea</taxon>
    </lineage>
</organism>
<dbReference type="GO" id="GO:0031380">
    <property type="term" value="C:nuclear RNA-directed RNA polymerase complex"/>
    <property type="evidence" value="ECO:0007669"/>
    <property type="project" value="TreeGrafter"/>
</dbReference>